<evidence type="ECO:0000313" key="2">
    <source>
        <dbReference type="Proteomes" id="UP000179807"/>
    </source>
</evidence>
<accession>A0A1J4JFL6</accession>
<proteinExistence type="predicted"/>
<dbReference type="InterPro" id="IPR010492">
    <property type="entry name" value="GINS_Psf3"/>
</dbReference>
<evidence type="ECO:0008006" key="3">
    <source>
        <dbReference type="Google" id="ProtNLM"/>
    </source>
</evidence>
<sequence>MTREEIDIFRHNEELVPVVFLQSYQGLGFIVDPSKNDAEIPEGFRANLPFWLAKLLADSKVKMVIIEQPQWLEKLGPGSTISEELSYSFGASIGESCGKEETIRKLIELGKSRLEKVVNSSFKVTNRQLDRQEQPFLVEENEMIQNSRVAYNSFLQWKTGDLSPV</sequence>
<dbReference type="VEuPathDB" id="TrichDB:TRFO_35734"/>
<dbReference type="Gene3D" id="1.20.58.2050">
    <property type="match status" value="1"/>
</dbReference>
<dbReference type="GO" id="GO:0000811">
    <property type="term" value="C:GINS complex"/>
    <property type="evidence" value="ECO:0007669"/>
    <property type="project" value="TreeGrafter"/>
</dbReference>
<dbReference type="EMBL" id="MLAK01001084">
    <property type="protein sequence ID" value="OHS97938.1"/>
    <property type="molecule type" value="Genomic_DNA"/>
</dbReference>
<dbReference type="PANTHER" id="PTHR22768:SF0">
    <property type="entry name" value="DNA REPLICATION COMPLEX GINS PROTEIN PSF3"/>
    <property type="match status" value="1"/>
</dbReference>
<protein>
    <recommendedName>
        <fullName evidence="3">DNA replication complex GINS protein PSF3</fullName>
    </recommendedName>
</protein>
<comment type="caution">
    <text evidence="1">The sequence shown here is derived from an EMBL/GenBank/DDBJ whole genome shotgun (WGS) entry which is preliminary data.</text>
</comment>
<reference evidence="1" key="1">
    <citation type="submission" date="2016-10" db="EMBL/GenBank/DDBJ databases">
        <authorList>
            <person name="Benchimol M."/>
            <person name="Almeida L.G."/>
            <person name="Vasconcelos A.T."/>
            <person name="Perreira-Neves A."/>
            <person name="Rosa I.A."/>
            <person name="Tasca T."/>
            <person name="Bogo M.R."/>
            <person name="de Souza W."/>
        </authorList>
    </citation>
    <scope>NUCLEOTIDE SEQUENCE [LARGE SCALE GENOMIC DNA]</scope>
    <source>
        <strain evidence="1">K</strain>
    </source>
</reference>
<dbReference type="PANTHER" id="PTHR22768">
    <property type="entry name" value="DNA REPLICATION COMPLEX GINS PROTEIN PSF3"/>
    <property type="match status" value="1"/>
</dbReference>
<dbReference type="AlphaFoldDB" id="A0A1J4JFL6"/>
<dbReference type="Proteomes" id="UP000179807">
    <property type="component" value="Unassembled WGS sequence"/>
</dbReference>
<name>A0A1J4JFL6_9EUKA</name>
<dbReference type="SUPFAM" id="SSF160059">
    <property type="entry name" value="PriA/YqbF domain"/>
    <property type="match status" value="1"/>
</dbReference>
<dbReference type="OrthoDB" id="10251744at2759"/>
<organism evidence="1 2">
    <name type="scientific">Tritrichomonas foetus</name>
    <dbReference type="NCBI Taxonomy" id="1144522"/>
    <lineage>
        <taxon>Eukaryota</taxon>
        <taxon>Metamonada</taxon>
        <taxon>Parabasalia</taxon>
        <taxon>Tritrichomonadida</taxon>
        <taxon>Tritrichomonadidae</taxon>
        <taxon>Tritrichomonas</taxon>
    </lineage>
</organism>
<keyword evidence="2" id="KW-1185">Reference proteome</keyword>
<dbReference type="CDD" id="cd21693">
    <property type="entry name" value="GINS_B_Psf3"/>
    <property type="match status" value="1"/>
</dbReference>
<dbReference type="GeneID" id="94845131"/>
<dbReference type="InterPro" id="IPR038437">
    <property type="entry name" value="GINS_Psf3_sf"/>
</dbReference>
<dbReference type="RefSeq" id="XP_068351075.1">
    <property type="nucleotide sequence ID" value="XM_068510427.1"/>
</dbReference>
<gene>
    <name evidence="1" type="ORF">TRFO_35734</name>
</gene>
<dbReference type="GO" id="GO:1902975">
    <property type="term" value="P:mitotic DNA replication initiation"/>
    <property type="evidence" value="ECO:0007669"/>
    <property type="project" value="TreeGrafter"/>
</dbReference>
<evidence type="ECO:0000313" key="1">
    <source>
        <dbReference type="EMBL" id="OHS97938.1"/>
    </source>
</evidence>